<dbReference type="CAZy" id="GT2">
    <property type="family name" value="Glycosyltransferase Family 2"/>
</dbReference>
<name>Q2W8D9_PARM1</name>
<evidence type="ECO:0000313" key="10">
    <source>
        <dbReference type="Proteomes" id="UP000007058"/>
    </source>
</evidence>
<dbReference type="InterPro" id="IPR001173">
    <property type="entry name" value="Glyco_trans_2-like"/>
</dbReference>
<protein>
    <submittedName>
        <fullName evidence="9">Glycosyltransferase</fullName>
    </submittedName>
</protein>
<reference evidence="9 10" key="1">
    <citation type="journal article" date="2005" name="DNA Res.">
        <title>Complete genome sequence of the facultative anaerobic magnetotactic bacterium Magnetospirillum sp. strain AMB-1.</title>
        <authorList>
            <person name="Matsunaga T."/>
            <person name="Okamura Y."/>
            <person name="Fukuda Y."/>
            <person name="Wahyudi A.T."/>
            <person name="Murase Y."/>
            <person name="Takeyama H."/>
        </authorList>
    </citation>
    <scope>NUCLEOTIDE SEQUENCE [LARGE SCALE GENOMIC DNA]</scope>
    <source>
        <strain evidence="10">ATCC 700264 / AMB-1</strain>
    </source>
</reference>
<dbReference type="SUPFAM" id="SSF53448">
    <property type="entry name" value="Nucleotide-diphospho-sugar transferases"/>
    <property type="match status" value="1"/>
</dbReference>
<dbReference type="CDD" id="cd04187">
    <property type="entry name" value="DPM1_like_bac"/>
    <property type="match status" value="1"/>
</dbReference>
<evidence type="ECO:0000256" key="1">
    <source>
        <dbReference type="ARBA" id="ARBA00004141"/>
    </source>
</evidence>
<keyword evidence="4 7" id="KW-0812">Transmembrane</keyword>
<evidence type="ECO:0000313" key="9">
    <source>
        <dbReference type="EMBL" id="BAE49886.1"/>
    </source>
</evidence>
<dbReference type="Proteomes" id="UP000007058">
    <property type="component" value="Chromosome"/>
</dbReference>
<keyword evidence="10" id="KW-1185">Reference proteome</keyword>
<dbReference type="AlphaFoldDB" id="Q2W8D9"/>
<gene>
    <name evidence="9" type="ordered locus">amb1082</name>
</gene>
<dbReference type="EMBL" id="AP007255">
    <property type="protein sequence ID" value="BAE49886.1"/>
    <property type="molecule type" value="Genomic_DNA"/>
</dbReference>
<feature type="transmembrane region" description="Helical" evidence="7">
    <location>
        <begin position="249"/>
        <end position="272"/>
    </location>
</feature>
<dbReference type="HOGENOM" id="CLU_033536_0_1_5"/>
<evidence type="ECO:0000259" key="8">
    <source>
        <dbReference type="Pfam" id="PF00535"/>
    </source>
</evidence>
<evidence type="ECO:0000256" key="6">
    <source>
        <dbReference type="ARBA" id="ARBA00023136"/>
    </source>
</evidence>
<accession>Q2W8D9</accession>
<dbReference type="GO" id="GO:0005886">
    <property type="term" value="C:plasma membrane"/>
    <property type="evidence" value="ECO:0007669"/>
    <property type="project" value="TreeGrafter"/>
</dbReference>
<keyword evidence="6 7" id="KW-0472">Membrane</keyword>
<keyword evidence="3" id="KW-0808">Transferase</keyword>
<comment type="subcellular location">
    <subcellularLocation>
        <location evidence="1">Membrane</location>
        <topology evidence="1">Multi-pass membrane protein</topology>
    </subcellularLocation>
</comment>
<evidence type="ECO:0000256" key="7">
    <source>
        <dbReference type="SAM" id="Phobius"/>
    </source>
</evidence>
<dbReference type="STRING" id="342108.amb1082"/>
<dbReference type="Gene3D" id="3.90.550.10">
    <property type="entry name" value="Spore Coat Polysaccharide Biosynthesis Protein SpsA, Chain A"/>
    <property type="match status" value="1"/>
</dbReference>
<dbReference type="GO" id="GO:0016757">
    <property type="term" value="F:glycosyltransferase activity"/>
    <property type="evidence" value="ECO:0007669"/>
    <property type="project" value="UniProtKB-KW"/>
</dbReference>
<keyword evidence="5 7" id="KW-1133">Transmembrane helix</keyword>
<dbReference type="InterPro" id="IPR050256">
    <property type="entry name" value="Glycosyltransferase_2"/>
</dbReference>
<dbReference type="InterPro" id="IPR029044">
    <property type="entry name" value="Nucleotide-diphossugar_trans"/>
</dbReference>
<proteinExistence type="predicted"/>
<evidence type="ECO:0000256" key="5">
    <source>
        <dbReference type="ARBA" id="ARBA00022989"/>
    </source>
</evidence>
<dbReference type="PANTHER" id="PTHR48090:SF1">
    <property type="entry name" value="PROPHAGE BACTOPRENOL GLUCOSYL TRANSFERASE HOMOLOG"/>
    <property type="match status" value="1"/>
</dbReference>
<feature type="domain" description="Glycosyltransferase 2-like" evidence="8">
    <location>
        <begin position="17"/>
        <end position="186"/>
    </location>
</feature>
<feature type="transmembrane region" description="Helical" evidence="7">
    <location>
        <begin position="284"/>
        <end position="309"/>
    </location>
</feature>
<evidence type="ECO:0000256" key="2">
    <source>
        <dbReference type="ARBA" id="ARBA00022676"/>
    </source>
</evidence>
<organism evidence="9 10">
    <name type="scientific">Paramagnetospirillum magneticum (strain ATCC 700264 / AMB-1)</name>
    <name type="common">Magnetospirillum magneticum</name>
    <dbReference type="NCBI Taxonomy" id="342108"/>
    <lineage>
        <taxon>Bacteria</taxon>
        <taxon>Pseudomonadati</taxon>
        <taxon>Pseudomonadota</taxon>
        <taxon>Alphaproteobacteria</taxon>
        <taxon>Rhodospirillales</taxon>
        <taxon>Magnetospirillaceae</taxon>
        <taxon>Paramagnetospirillum</taxon>
    </lineage>
</organism>
<dbReference type="KEGG" id="mag:amb1082"/>
<evidence type="ECO:0000256" key="3">
    <source>
        <dbReference type="ARBA" id="ARBA00022679"/>
    </source>
</evidence>
<evidence type="ECO:0000256" key="4">
    <source>
        <dbReference type="ARBA" id="ARBA00022692"/>
    </source>
</evidence>
<keyword evidence="2" id="KW-0328">Glycosyltransferase</keyword>
<dbReference type="Pfam" id="PF00535">
    <property type="entry name" value="Glycos_transf_2"/>
    <property type="match status" value="1"/>
</dbReference>
<dbReference type="RefSeq" id="WP_011383495.1">
    <property type="nucleotide sequence ID" value="NC_007626.1"/>
</dbReference>
<sequence length="348" mass="38773">MTKPGQVTMKKSNPSVSVVFSFFNEEDNIPELLRRCRQTLRAEQESGNISKYELIFVNDDSTDASERMLTEEAQREGDIKLVNMSRNFGNSSCIIAGFEHSRGDLVFYMDADLQDPPELMAKMLAAWRADDEVEVVNTVRLSRAGESKIKLAITRLGYDILARTSSIRFIREAGDFKLLSRKVVDHMLDMPESFPFTRGLVYYVGFKQENVYYHRESRHAGESKFFVLGPRVIHNFLFSALISFSSAPLVLSLLIGTVAALIGVSVMTYSIIQYFVVDGVTSGWTSLIAAVLFMGSAQLITTGINGFYINSIFIETKRRPRYIVKSTVGGPLDAPKAAEAAVPAKDGL</sequence>
<dbReference type="PANTHER" id="PTHR48090">
    <property type="entry name" value="UNDECAPRENYL-PHOSPHATE 4-DEOXY-4-FORMAMIDO-L-ARABINOSE TRANSFERASE-RELATED"/>
    <property type="match status" value="1"/>
</dbReference>